<evidence type="ECO:0000313" key="6">
    <source>
        <dbReference type="Proteomes" id="UP000434639"/>
    </source>
</evidence>
<evidence type="ECO:0000259" key="4">
    <source>
        <dbReference type="PROSITE" id="PS51462"/>
    </source>
</evidence>
<dbReference type="EMBL" id="WMIB01000001">
    <property type="protein sequence ID" value="MTH51816.1"/>
    <property type="molecule type" value="Genomic_DNA"/>
</dbReference>
<accession>A0A7X2S2W5</accession>
<comment type="cofactor">
    <cofactor evidence="1">
        <name>Mg(2+)</name>
        <dbReference type="ChEBI" id="CHEBI:18420"/>
    </cofactor>
</comment>
<dbReference type="GO" id="GO:0016787">
    <property type="term" value="F:hydrolase activity"/>
    <property type="evidence" value="ECO:0007669"/>
    <property type="project" value="UniProtKB-KW"/>
</dbReference>
<dbReference type="InterPro" id="IPR015797">
    <property type="entry name" value="NUDIX_hydrolase-like_dom_sf"/>
</dbReference>
<evidence type="ECO:0000256" key="3">
    <source>
        <dbReference type="RuleBase" id="RU003476"/>
    </source>
</evidence>
<feature type="domain" description="Nudix hydrolase" evidence="4">
    <location>
        <begin position="1"/>
        <end position="133"/>
    </location>
</feature>
<comment type="caution">
    <text evidence="5">The sequence shown here is derived from an EMBL/GenBank/DDBJ whole genome shotgun (WGS) entry which is preliminary data.</text>
</comment>
<reference evidence="5 6" key="1">
    <citation type="journal article" date="2017" name="Int. J. Syst. Evol. Microbiol.">
        <title>Bacillus mangrovi sp. nov., isolated from a sediment sample from a mangrove forest.</title>
        <authorList>
            <person name="Gupta V."/>
            <person name="Singh P.K."/>
            <person name="Korpole S."/>
            <person name="Tanuku N.R.S."/>
            <person name="Pinnaka A.K."/>
        </authorList>
    </citation>
    <scope>NUCLEOTIDE SEQUENCE [LARGE SCALE GENOMIC DNA]</scope>
    <source>
        <strain evidence="5 6">KCTC 33872</strain>
    </source>
</reference>
<protein>
    <submittedName>
        <fullName evidence="5">NUDIX domain-containing protein</fullName>
    </submittedName>
</protein>
<gene>
    <name evidence="5" type="ORF">GKZ89_00245</name>
</gene>
<dbReference type="PANTHER" id="PTHR43046:SF14">
    <property type="entry name" value="MUTT_NUDIX FAMILY PROTEIN"/>
    <property type="match status" value="1"/>
</dbReference>
<dbReference type="PRINTS" id="PR00502">
    <property type="entry name" value="NUDIXFAMILY"/>
</dbReference>
<dbReference type="InterPro" id="IPR020084">
    <property type="entry name" value="NUDIX_hydrolase_CS"/>
</dbReference>
<dbReference type="PROSITE" id="PS51462">
    <property type="entry name" value="NUDIX"/>
    <property type="match status" value="1"/>
</dbReference>
<dbReference type="OrthoDB" id="9800077at2"/>
<dbReference type="InterPro" id="IPR020476">
    <property type="entry name" value="Nudix_hydrolase"/>
</dbReference>
<proteinExistence type="inferred from homology"/>
<keyword evidence="2 3" id="KW-0378">Hydrolase</keyword>
<evidence type="ECO:0000256" key="1">
    <source>
        <dbReference type="ARBA" id="ARBA00001946"/>
    </source>
</evidence>
<dbReference type="Proteomes" id="UP000434639">
    <property type="component" value="Unassembled WGS sequence"/>
</dbReference>
<sequence length="152" mass="17332">MSQNDIVLVTTATIIQDEEVLIIKENKPAALNKWTFPGGHIEYGEDILYAAQREVKEETGYDINLIGTTGVYNFLSNISSQVIMFHFIGEITGGRLHLDEEGITGSMWIKLSDFAQFKDDELREPQVIKQIIRNLLNEEVHPISIYHEKLAR</sequence>
<dbReference type="Gene3D" id="3.90.79.10">
    <property type="entry name" value="Nucleoside Triphosphate Pyrophosphohydrolase"/>
    <property type="match status" value="1"/>
</dbReference>
<dbReference type="AlphaFoldDB" id="A0A7X2S2W5"/>
<organism evidence="5 6">
    <name type="scientific">Metabacillus mangrovi</name>
    <dbReference type="NCBI Taxonomy" id="1491830"/>
    <lineage>
        <taxon>Bacteria</taxon>
        <taxon>Bacillati</taxon>
        <taxon>Bacillota</taxon>
        <taxon>Bacilli</taxon>
        <taxon>Bacillales</taxon>
        <taxon>Bacillaceae</taxon>
        <taxon>Metabacillus</taxon>
    </lineage>
</organism>
<dbReference type="InterPro" id="IPR000086">
    <property type="entry name" value="NUDIX_hydrolase_dom"/>
</dbReference>
<dbReference type="PANTHER" id="PTHR43046">
    <property type="entry name" value="GDP-MANNOSE MANNOSYL HYDROLASE"/>
    <property type="match status" value="1"/>
</dbReference>
<dbReference type="SUPFAM" id="SSF55811">
    <property type="entry name" value="Nudix"/>
    <property type="match status" value="1"/>
</dbReference>
<keyword evidence="6" id="KW-1185">Reference proteome</keyword>
<evidence type="ECO:0000256" key="2">
    <source>
        <dbReference type="ARBA" id="ARBA00022801"/>
    </source>
</evidence>
<dbReference type="Pfam" id="PF00293">
    <property type="entry name" value="NUDIX"/>
    <property type="match status" value="1"/>
</dbReference>
<evidence type="ECO:0000313" key="5">
    <source>
        <dbReference type="EMBL" id="MTH51816.1"/>
    </source>
</evidence>
<dbReference type="PROSITE" id="PS00893">
    <property type="entry name" value="NUDIX_BOX"/>
    <property type="match status" value="1"/>
</dbReference>
<name>A0A7X2S2W5_9BACI</name>
<comment type="similarity">
    <text evidence="3">Belongs to the Nudix hydrolase family.</text>
</comment>
<dbReference type="RefSeq" id="WP_155110380.1">
    <property type="nucleotide sequence ID" value="NZ_WMIB01000001.1"/>
</dbReference>